<reference evidence="2" key="1">
    <citation type="submission" date="2023-04" db="EMBL/GenBank/DDBJ databases">
        <title>Phytophthora fragariaefolia NBRC 109709.</title>
        <authorList>
            <person name="Ichikawa N."/>
            <person name="Sato H."/>
            <person name="Tonouchi N."/>
        </authorList>
    </citation>
    <scope>NUCLEOTIDE SEQUENCE</scope>
    <source>
        <strain evidence="2">NBRC 109709</strain>
    </source>
</reference>
<feature type="region of interest" description="Disordered" evidence="1">
    <location>
        <begin position="1"/>
        <end position="93"/>
    </location>
</feature>
<feature type="compositionally biased region" description="Low complexity" evidence="1">
    <location>
        <begin position="40"/>
        <end position="61"/>
    </location>
</feature>
<evidence type="ECO:0000313" key="2">
    <source>
        <dbReference type="EMBL" id="GMG17547.1"/>
    </source>
</evidence>
<organism evidence="2 3">
    <name type="scientific">Phytophthora fragariaefolia</name>
    <dbReference type="NCBI Taxonomy" id="1490495"/>
    <lineage>
        <taxon>Eukaryota</taxon>
        <taxon>Sar</taxon>
        <taxon>Stramenopiles</taxon>
        <taxon>Oomycota</taxon>
        <taxon>Peronosporomycetes</taxon>
        <taxon>Peronosporales</taxon>
        <taxon>Peronosporaceae</taxon>
        <taxon>Phytophthora</taxon>
    </lineage>
</organism>
<dbReference type="AlphaFoldDB" id="A0A9W6YQI2"/>
<gene>
    <name evidence="2" type="ORF">Pfra01_003020800</name>
</gene>
<proteinExistence type="predicted"/>
<dbReference type="Proteomes" id="UP001165121">
    <property type="component" value="Unassembled WGS sequence"/>
</dbReference>
<dbReference type="OrthoDB" id="182965at2759"/>
<keyword evidence="3" id="KW-1185">Reference proteome</keyword>
<dbReference type="EMBL" id="BSXT01019028">
    <property type="protein sequence ID" value="GMG17547.1"/>
    <property type="molecule type" value="Genomic_DNA"/>
</dbReference>
<protein>
    <submittedName>
        <fullName evidence="2">Unnamed protein product</fullName>
    </submittedName>
</protein>
<name>A0A9W6YQI2_9STRA</name>
<evidence type="ECO:0000256" key="1">
    <source>
        <dbReference type="SAM" id="MobiDB-lite"/>
    </source>
</evidence>
<sequence length="190" mass="20421">MNGPLLSPGSCSDGDTISVVAHQGSTQSWSSQRPFKGTDTRTNNARNSWRNSSSSSTSSNRPAQQIPSDNSKRANSFRSSSLGSDAPANSPEQLAISEAKKVVKPLSLSGNSILRVVPIGSSQDLDEVEWSSTLGKADDFSIRDPHFDLTSAKMTKLFSLCRPNGACQKSRLGWYSFVLIPGCAQHACRQ</sequence>
<evidence type="ECO:0000313" key="3">
    <source>
        <dbReference type="Proteomes" id="UP001165121"/>
    </source>
</evidence>
<comment type="caution">
    <text evidence="2">The sequence shown here is derived from an EMBL/GenBank/DDBJ whole genome shotgun (WGS) entry which is preliminary data.</text>
</comment>
<feature type="compositionally biased region" description="Polar residues" evidence="1">
    <location>
        <begin position="23"/>
        <end position="33"/>
    </location>
</feature>
<feature type="compositionally biased region" description="Polar residues" evidence="1">
    <location>
        <begin position="62"/>
        <end position="83"/>
    </location>
</feature>
<accession>A0A9W6YQI2</accession>